<keyword evidence="2" id="KW-1185">Reference proteome</keyword>
<protein>
    <submittedName>
        <fullName evidence="1">Uncharacterized protein</fullName>
    </submittedName>
</protein>
<proteinExistence type="predicted"/>
<evidence type="ECO:0000313" key="2">
    <source>
        <dbReference type="Proteomes" id="UP001159405"/>
    </source>
</evidence>
<gene>
    <name evidence="1" type="ORF">PLOB_00008187</name>
</gene>
<name>A0ABN8NEF6_9CNID</name>
<comment type="caution">
    <text evidence="1">The sequence shown here is derived from an EMBL/GenBank/DDBJ whole genome shotgun (WGS) entry which is preliminary data.</text>
</comment>
<feature type="non-terminal residue" evidence="1">
    <location>
        <position position="1"/>
    </location>
</feature>
<evidence type="ECO:0000313" key="1">
    <source>
        <dbReference type="EMBL" id="CAH3046598.1"/>
    </source>
</evidence>
<accession>A0ABN8NEF6</accession>
<feature type="non-terminal residue" evidence="1">
    <location>
        <position position="150"/>
    </location>
</feature>
<reference evidence="1 2" key="1">
    <citation type="submission" date="2022-05" db="EMBL/GenBank/DDBJ databases">
        <authorList>
            <consortium name="Genoscope - CEA"/>
            <person name="William W."/>
        </authorList>
    </citation>
    <scope>NUCLEOTIDE SEQUENCE [LARGE SCALE GENOMIC DNA]</scope>
</reference>
<dbReference type="EMBL" id="CALNXK010000014">
    <property type="protein sequence ID" value="CAH3046598.1"/>
    <property type="molecule type" value="Genomic_DNA"/>
</dbReference>
<sequence length="150" mass="16592">YHSRPPPAKKRKSFFRVKETWTHEFFCLASTAATCVPSRSDKISLQNAGLGRRKIVFSGRASALDVKENLESVFPKLKESGGFEILRSAQGHTAGTMLSLITPPPLPPGGYSLPFLRDAAGLGQALAYRRPLQKDLDTFTMESREQVRSL</sequence>
<dbReference type="Proteomes" id="UP001159405">
    <property type="component" value="Unassembled WGS sequence"/>
</dbReference>
<organism evidence="1 2">
    <name type="scientific">Porites lobata</name>
    <dbReference type="NCBI Taxonomy" id="104759"/>
    <lineage>
        <taxon>Eukaryota</taxon>
        <taxon>Metazoa</taxon>
        <taxon>Cnidaria</taxon>
        <taxon>Anthozoa</taxon>
        <taxon>Hexacorallia</taxon>
        <taxon>Scleractinia</taxon>
        <taxon>Fungiina</taxon>
        <taxon>Poritidae</taxon>
        <taxon>Porites</taxon>
    </lineage>
</organism>